<evidence type="ECO:0000256" key="1">
    <source>
        <dbReference type="SAM" id="MobiDB-lite"/>
    </source>
</evidence>
<evidence type="ECO:0000313" key="2">
    <source>
        <dbReference type="EMBL" id="CAA9535198.1"/>
    </source>
</evidence>
<name>A0A6J4TYK8_9ACTN</name>
<proteinExistence type="predicted"/>
<feature type="non-terminal residue" evidence="2">
    <location>
        <position position="1"/>
    </location>
</feature>
<protein>
    <submittedName>
        <fullName evidence="2">Uncharacterized protein</fullName>
    </submittedName>
</protein>
<accession>A0A6J4TYK8</accession>
<reference evidence="2" key="1">
    <citation type="submission" date="2020-02" db="EMBL/GenBank/DDBJ databases">
        <authorList>
            <person name="Meier V. D."/>
        </authorList>
    </citation>
    <scope>NUCLEOTIDE SEQUENCE</scope>
    <source>
        <strain evidence="2">AVDCRST_MAG30</strain>
    </source>
</reference>
<feature type="region of interest" description="Disordered" evidence="1">
    <location>
        <begin position="1"/>
        <end position="39"/>
    </location>
</feature>
<dbReference type="EMBL" id="CADCVS010000542">
    <property type="protein sequence ID" value="CAA9535198.1"/>
    <property type="molecule type" value="Genomic_DNA"/>
</dbReference>
<dbReference type="AlphaFoldDB" id="A0A6J4TYK8"/>
<sequence length="39" mass="4494">GAAGRTERRQAEERADDAHQRARGGHPLDRVDRELERRV</sequence>
<feature type="non-terminal residue" evidence="2">
    <location>
        <position position="39"/>
    </location>
</feature>
<organism evidence="2">
    <name type="scientific">uncultured Solirubrobacteraceae bacterium</name>
    <dbReference type="NCBI Taxonomy" id="1162706"/>
    <lineage>
        <taxon>Bacteria</taxon>
        <taxon>Bacillati</taxon>
        <taxon>Actinomycetota</taxon>
        <taxon>Thermoleophilia</taxon>
        <taxon>Solirubrobacterales</taxon>
        <taxon>Solirubrobacteraceae</taxon>
        <taxon>environmental samples</taxon>
    </lineage>
</organism>
<gene>
    <name evidence="2" type="ORF">AVDCRST_MAG30-4160</name>
</gene>